<accession>A0A8S5TXS0</accession>
<organism evidence="1">
    <name type="scientific">Siphoviridae sp. ctvBz3</name>
    <dbReference type="NCBI Taxonomy" id="2825720"/>
    <lineage>
        <taxon>Viruses</taxon>
        <taxon>Duplodnaviria</taxon>
        <taxon>Heunggongvirae</taxon>
        <taxon>Uroviricota</taxon>
        <taxon>Caudoviricetes</taxon>
    </lineage>
</organism>
<protein>
    <submittedName>
        <fullName evidence="1">Uncharacterized protein</fullName>
    </submittedName>
</protein>
<dbReference type="EMBL" id="BK015955">
    <property type="protein sequence ID" value="DAF86967.1"/>
    <property type="molecule type" value="Genomic_DNA"/>
</dbReference>
<name>A0A8S5TXS0_9CAUD</name>
<sequence>MSWVRVPSATHAKRGNSIRMFLFFVVYKGFTKCILKICHKEQLYK</sequence>
<reference evidence="1" key="1">
    <citation type="journal article" date="2021" name="Proc. Natl. Acad. Sci. U.S.A.">
        <title>A Catalog of Tens of Thousands of Viruses from Human Metagenomes Reveals Hidden Associations with Chronic Diseases.</title>
        <authorList>
            <person name="Tisza M.J."/>
            <person name="Buck C.B."/>
        </authorList>
    </citation>
    <scope>NUCLEOTIDE SEQUENCE</scope>
    <source>
        <strain evidence="1">CtvBz3</strain>
    </source>
</reference>
<proteinExistence type="predicted"/>
<evidence type="ECO:0000313" key="1">
    <source>
        <dbReference type="EMBL" id="DAF86967.1"/>
    </source>
</evidence>